<dbReference type="OrthoDB" id="432970at2759"/>
<name>A0A8H6YB99_9AGAR</name>
<evidence type="ECO:0000256" key="4">
    <source>
        <dbReference type="PROSITE-ProRule" id="PRU00134"/>
    </source>
</evidence>
<accession>A0A8H6YB99</accession>
<organism evidence="6 7">
    <name type="scientific">Mycena venus</name>
    <dbReference type="NCBI Taxonomy" id="2733690"/>
    <lineage>
        <taxon>Eukaryota</taxon>
        <taxon>Fungi</taxon>
        <taxon>Dikarya</taxon>
        <taxon>Basidiomycota</taxon>
        <taxon>Agaricomycotina</taxon>
        <taxon>Agaricomycetes</taxon>
        <taxon>Agaricomycetidae</taxon>
        <taxon>Agaricales</taxon>
        <taxon>Marasmiineae</taxon>
        <taxon>Mycenaceae</taxon>
        <taxon>Mycena</taxon>
    </lineage>
</organism>
<keyword evidence="3" id="KW-0862">Zinc</keyword>
<keyword evidence="7" id="KW-1185">Reference proteome</keyword>
<dbReference type="Gene3D" id="6.10.140.2220">
    <property type="match status" value="1"/>
</dbReference>
<evidence type="ECO:0000313" key="6">
    <source>
        <dbReference type="EMBL" id="KAF7356573.1"/>
    </source>
</evidence>
<dbReference type="InterPro" id="IPR046824">
    <property type="entry name" value="Mss51-like_C"/>
</dbReference>
<sequence>MAEFITTEQIEAHCKVIRQEWDRIKHDPSPRFSLTKHPGQSQCNQCRALMDKPKVCSACKMIYYCSPQCIKTGWKTHKVHCSAFKRDGEQIPKYKAVTKQFPWTDVGYNIYGHFNENFILARFGVLGTTRRKVGYWAAHGRGVLDEDLLDAPWCNLTETEGWRLPNEFIPTLALQNPDSCPTFPPTFDTNWTSYYQWRGLPIASPAAMLLHWPLSVYACLKELGLVSENAVGARRKLTVFYVGAREEVCLIPVFGELALLFPNTDLDLVIFGETTGHALRRAKGRGIKAHRPCVFDYTAPTACGGGTIRVFIDTGNPTYYCPSRERSEHPDVIVALNAGLGSCISWQHVILRSFEFDIPFVITDYCEACLVDVRQTMDLLHQVLTRAPKSAEEIRLQPVFKKILEEVQVGDVEKVCAALKRERPGKLNAFMQPGQKGDDCSKLGPGSRNACIQVITPVTKDVEAGVNTQ</sequence>
<evidence type="ECO:0000256" key="1">
    <source>
        <dbReference type="ARBA" id="ARBA00022723"/>
    </source>
</evidence>
<proteinExistence type="predicted"/>
<evidence type="ECO:0000313" key="7">
    <source>
        <dbReference type="Proteomes" id="UP000620124"/>
    </source>
</evidence>
<dbReference type="SUPFAM" id="SSF144232">
    <property type="entry name" value="HIT/MYND zinc finger-like"/>
    <property type="match status" value="1"/>
</dbReference>
<evidence type="ECO:0000259" key="5">
    <source>
        <dbReference type="PROSITE" id="PS50865"/>
    </source>
</evidence>
<dbReference type="GO" id="GO:0008270">
    <property type="term" value="F:zinc ion binding"/>
    <property type="evidence" value="ECO:0007669"/>
    <property type="project" value="UniProtKB-KW"/>
</dbReference>
<dbReference type="PROSITE" id="PS01360">
    <property type="entry name" value="ZF_MYND_1"/>
    <property type="match status" value="1"/>
</dbReference>
<dbReference type="AlphaFoldDB" id="A0A8H6YB99"/>
<evidence type="ECO:0000256" key="3">
    <source>
        <dbReference type="ARBA" id="ARBA00022833"/>
    </source>
</evidence>
<dbReference type="Pfam" id="PF01753">
    <property type="entry name" value="zf-MYND"/>
    <property type="match status" value="1"/>
</dbReference>
<dbReference type="Pfam" id="PF20179">
    <property type="entry name" value="MSS51_C"/>
    <property type="match status" value="1"/>
</dbReference>
<dbReference type="InterPro" id="IPR002893">
    <property type="entry name" value="Znf_MYND"/>
</dbReference>
<evidence type="ECO:0000256" key="2">
    <source>
        <dbReference type="ARBA" id="ARBA00022771"/>
    </source>
</evidence>
<feature type="domain" description="MYND-type" evidence="5">
    <location>
        <begin position="43"/>
        <end position="81"/>
    </location>
</feature>
<keyword evidence="2 4" id="KW-0863">Zinc-finger</keyword>
<protein>
    <submittedName>
        <fullName evidence="6">Zinc finger MYND domain-containing protein 15</fullName>
    </submittedName>
</protein>
<keyword evidence="1" id="KW-0479">Metal-binding</keyword>
<gene>
    <name evidence="6" type="ORF">MVEN_00991000</name>
</gene>
<dbReference type="Proteomes" id="UP000620124">
    <property type="component" value="Unassembled WGS sequence"/>
</dbReference>
<dbReference type="PANTHER" id="PTHR47570">
    <property type="entry name" value="ZINC ION BINDING PROTEIN"/>
    <property type="match status" value="1"/>
</dbReference>
<reference evidence="6" key="1">
    <citation type="submission" date="2020-05" db="EMBL/GenBank/DDBJ databases">
        <title>Mycena genomes resolve the evolution of fungal bioluminescence.</title>
        <authorList>
            <person name="Tsai I.J."/>
        </authorList>
    </citation>
    <scope>NUCLEOTIDE SEQUENCE</scope>
    <source>
        <strain evidence="6">CCC161011</strain>
    </source>
</reference>
<dbReference type="PROSITE" id="PS50865">
    <property type="entry name" value="ZF_MYND_2"/>
    <property type="match status" value="1"/>
</dbReference>
<dbReference type="PANTHER" id="PTHR47570:SF1">
    <property type="entry name" value="ZINC ION BINDING PROTEIN"/>
    <property type="match status" value="1"/>
</dbReference>
<dbReference type="EMBL" id="JACAZI010000007">
    <property type="protein sequence ID" value="KAF7356573.1"/>
    <property type="molecule type" value="Genomic_DNA"/>
</dbReference>
<comment type="caution">
    <text evidence="6">The sequence shown here is derived from an EMBL/GenBank/DDBJ whole genome shotgun (WGS) entry which is preliminary data.</text>
</comment>